<sequence>MVQKTTTATGTATATGTVSASPSDGSGVAQKRSRSRMSSSEDVDAEHEPDIEHNADDDKPKKRRRVVKMADKDKKYGCPAEGCGKSYSRAEHLYRHQLNHTHPASYVHFDNSILDASLLDQLAAGSSMPVFNSESYSHEPQNMGNDFTAWLFNTDPHFVQPSPSPAPLGPGSADPDISLLPRLDIPLSATSEHSATPHPRHPQDPHSLPSAHQIPAPTPPAAHPHPPIPKRITTSTQRESILTSTRVSRLHNLIYTEFVDRHNPASQALRARLLAGDTADPSHVLSQCMLQIHMSSYWLHLHPQIPILHRPTFDASTCPDLLLLTLITLGASCLESSHQYPTTAAGVELSLFLATHIRHLVLKDGDFVPPAKLWVFQSLLLLELYEKMYADRALHERAHVHHATTLTLMRRGSSLIGRAASDYPPACNNNTAVPGNSGSGNGSGSRSRSTRNINDPSSTFGFSPGVKDPEPEPEPESDPTRTPPGPNGSINTSGTNTSDEWWNRWITAEATRRAAFAAFVIDVTHATMFGHSAVMVAHEMRIPLPCDESAWNAGSGAEVKALLAADGKHGGKVKGGGGGQVTFLEGLKKTLSGVPVRTNMFGRVILMAGLLSVSWHMKMQDVRVHSIGVGKQGSWGSQLMHAFDFWKRDFDAALAGMPTTAPVVVPPGLLQQDRNGDGEDCTTHMDNIFESRTVLHHLAHMAMHVDILDCQVFAGATRLLGRVITTQDRAAAQKKMRESWAPTARARDATFYALRFLSAVLMPETVDGRGHGHGYGQGVGKAAGKGAVEFAYSARDDFLLNRPWVLYFATLVVWSYGYALDGPIAPPTYTLSSRENQVHDMQGYLKRVGGVKSPDELLKRKDRNSCLGLLMLLRDMFREARWELLHEASRMLGNCCELLMPGIQGMQGADPSRVSGQPPGAGSPQLQRQSGEAHAALAICESRDARSLDLLHEKKSGKAIVPEALAVGRFACTTWKNLPEEGRRVP</sequence>
<keyword evidence="2" id="KW-1185">Reference proteome</keyword>
<dbReference type="EMBL" id="JAMKPW020000013">
    <property type="protein sequence ID" value="KAK8211541.1"/>
    <property type="molecule type" value="Genomic_DNA"/>
</dbReference>
<organism evidence="1 2">
    <name type="scientific">Zalaria obscura</name>
    <dbReference type="NCBI Taxonomy" id="2024903"/>
    <lineage>
        <taxon>Eukaryota</taxon>
        <taxon>Fungi</taxon>
        <taxon>Dikarya</taxon>
        <taxon>Ascomycota</taxon>
        <taxon>Pezizomycotina</taxon>
        <taxon>Dothideomycetes</taxon>
        <taxon>Dothideomycetidae</taxon>
        <taxon>Dothideales</taxon>
        <taxon>Zalariaceae</taxon>
        <taxon>Zalaria</taxon>
    </lineage>
</organism>
<evidence type="ECO:0000313" key="1">
    <source>
        <dbReference type="EMBL" id="KAK8211541.1"/>
    </source>
</evidence>
<comment type="caution">
    <text evidence="1">The sequence shown here is derived from an EMBL/GenBank/DDBJ whole genome shotgun (WGS) entry which is preliminary data.</text>
</comment>
<proteinExistence type="predicted"/>
<name>A0ACC3SFV2_9PEZI</name>
<reference evidence="1" key="1">
    <citation type="submission" date="2024-02" db="EMBL/GenBank/DDBJ databases">
        <title>Metagenome Assembled Genome of Zalaria obscura JY119.</title>
        <authorList>
            <person name="Vighnesh L."/>
            <person name="Jagadeeshwari U."/>
            <person name="Venkata Ramana C."/>
            <person name="Sasikala C."/>
        </authorList>
    </citation>
    <scope>NUCLEOTIDE SEQUENCE</scope>
    <source>
        <strain evidence="1">JY119</strain>
    </source>
</reference>
<gene>
    <name evidence="1" type="ORF">M8818_003195</name>
</gene>
<accession>A0ACC3SFV2</accession>
<evidence type="ECO:0000313" key="2">
    <source>
        <dbReference type="Proteomes" id="UP001320706"/>
    </source>
</evidence>
<protein>
    <submittedName>
        <fullName evidence="1">Uncharacterized protein</fullName>
    </submittedName>
</protein>
<dbReference type="Proteomes" id="UP001320706">
    <property type="component" value="Unassembled WGS sequence"/>
</dbReference>